<protein>
    <submittedName>
        <fullName evidence="2">Uncharacterized protein</fullName>
    </submittedName>
</protein>
<feature type="region of interest" description="Disordered" evidence="1">
    <location>
        <begin position="403"/>
        <end position="422"/>
    </location>
</feature>
<evidence type="ECO:0000313" key="2">
    <source>
        <dbReference type="EMBL" id="CAI2383427.1"/>
    </source>
</evidence>
<dbReference type="EMBL" id="CAMPGE010025689">
    <property type="protein sequence ID" value="CAI2383427.1"/>
    <property type="molecule type" value="Genomic_DNA"/>
</dbReference>
<proteinExistence type="predicted"/>
<evidence type="ECO:0000256" key="1">
    <source>
        <dbReference type="SAM" id="MobiDB-lite"/>
    </source>
</evidence>
<feature type="region of interest" description="Disordered" evidence="1">
    <location>
        <begin position="183"/>
        <end position="252"/>
    </location>
</feature>
<dbReference type="Proteomes" id="UP001295684">
    <property type="component" value="Unassembled WGS sequence"/>
</dbReference>
<accession>A0AAD1Y2G4</accession>
<reference evidence="2" key="1">
    <citation type="submission" date="2023-07" db="EMBL/GenBank/DDBJ databases">
        <authorList>
            <consortium name="AG Swart"/>
            <person name="Singh M."/>
            <person name="Singh A."/>
            <person name="Seah K."/>
            <person name="Emmerich C."/>
        </authorList>
    </citation>
    <scope>NUCLEOTIDE SEQUENCE</scope>
    <source>
        <strain evidence="2">DP1</strain>
    </source>
</reference>
<feature type="compositionally biased region" description="Acidic residues" evidence="1">
    <location>
        <begin position="193"/>
        <end position="213"/>
    </location>
</feature>
<sequence length="720" mass="83483">MEIRRVEEHIIINKKKPKYKIRAKRENSGVKNRVKSSVVSPKESKDDLTPNRMLSDEFVYNRPSFSGPTAHKCEITKGEFVKLKDQLDIVSEKLNEIDVKTINSKASQNDMESIAIRLKRYFQKEMENLRDQNVIFHNQINKKVESQMIEKTDFYNEIADFIRFDDINVIQDRIHMIEQQIQNKSVSISESGSSEEESSEEEDEELDEVDDFLPNEGPLDNQEAEEGEDLSPTHKISKEDEIEQKNDSDAPYNKSIVAKMVNMDNEQNSNSSLVKPTIVKTLKIDKLILNNTEGSLSRNNSARDINPTRENSSVKNKKNYENFSSSTKLHKLDCAMYDHTGSKEGCSNNSPTSNKFNKTGNDFNIKIDTAIAKPKKEKNFSVKKFSATKMGTYMSRDISNSSIMTRSKKSTRSKLKNRMGTGLSAPDRFYNQRVYQISEQLEAKIKGVIERHEELQTKVVLNEETLNNHTNKFSTIDGIMEVLQKKIGYFETKGFLHFKKYYMGPLHDLESLRKKYMKRMDEIEADFKSFGRAIQSFKSKISKISTAATIPIPPTTSEPIGSNVQKERTLTDTQIHQGFIKCENEIDKVVGSFEKKTRQLREEIEKLKDPLENVFQDLVKEKECMGRQMDRYHKKYREIEDAKDDFMHKTTGFLNYEIGKEDFRNRSDNFRSIQGRAIKELRVPRFKRNVNRPGSLGMVTENHSLKRYDIQTMKKFVNKY</sequence>
<keyword evidence="3" id="KW-1185">Reference proteome</keyword>
<feature type="region of interest" description="Disordered" evidence="1">
    <location>
        <begin position="23"/>
        <end position="50"/>
    </location>
</feature>
<name>A0AAD1Y2G4_EUPCR</name>
<feature type="compositionally biased region" description="Basic and acidic residues" evidence="1">
    <location>
        <begin position="236"/>
        <end position="248"/>
    </location>
</feature>
<feature type="region of interest" description="Disordered" evidence="1">
    <location>
        <begin position="294"/>
        <end position="314"/>
    </location>
</feature>
<organism evidence="2 3">
    <name type="scientific">Euplotes crassus</name>
    <dbReference type="NCBI Taxonomy" id="5936"/>
    <lineage>
        <taxon>Eukaryota</taxon>
        <taxon>Sar</taxon>
        <taxon>Alveolata</taxon>
        <taxon>Ciliophora</taxon>
        <taxon>Intramacronucleata</taxon>
        <taxon>Spirotrichea</taxon>
        <taxon>Hypotrichia</taxon>
        <taxon>Euplotida</taxon>
        <taxon>Euplotidae</taxon>
        <taxon>Moneuplotes</taxon>
    </lineage>
</organism>
<gene>
    <name evidence="2" type="ORF">ECRASSUSDP1_LOCUS24926</name>
</gene>
<evidence type="ECO:0000313" key="3">
    <source>
        <dbReference type="Proteomes" id="UP001295684"/>
    </source>
</evidence>
<feature type="compositionally biased region" description="Basic residues" evidence="1">
    <location>
        <begin position="406"/>
        <end position="417"/>
    </location>
</feature>
<dbReference type="AlphaFoldDB" id="A0AAD1Y2G4"/>
<comment type="caution">
    <text evidence="2">The sequence shown here is derived from an EMBL/GenBank/DDBJ whole genome shotgun (WGS) entry which is preliminary data.</text>
</comment>